<dbReference type="EMBL" id="SEOQ01000804">
    <property type="protein sequence ID" value="TFY56721.1"/>
    <property type="molecule type" value="Genomic_DNA"/>
</dbReference>
<dbReference type="Proteomes" id="UP000298327">
    <property type="component" value="Unassembled WGS sequence"/>
</dbReference>
<comment type="caution">
    <text evidence="2">The sequence shown here is derived from an EMBL/GenBank/DDBJ whole genome shotgun (WGS) entry which is preliminary data.</text>
</comment>
<evidence type="ECO:0000313" key="3">
    <source>
        <dbReference type="Proteomes" id="UP000298327"/>
    </source>
</evidence>
<feature type="region of interest" description="Disordered" evidence="1">
    <location>
        <begin position="58"/>
        <end position="78"/>
    </location>
</feature>
<reference evidence="2 3" key="1">
    <citation type="submission" date="2019-02" db="EMBL/GenBank/DDBJ databases">
        <title>Genome sequencing of the rare red list fungi Dentipellis fragilis.</title>
        <authorList>
            <person name="Buettner E."/>
            <person name="Kellner H."/>
        </authorList>
    </citation>
    <scope>NUCLEOTIDE SEQUENCE [LARGE SCALE GENOMIC DNA]</scope>
    <source>
        <strain evidence="2 3">DSM 105465</strain>
    </source>
</reference>
<organism evidence="2 3">
    <name type="scientific">Dentipellis fragilis</name>
    <dbReference type="NCBI Taxonomy" id="205917"/>
    <lineage>
        <taxon>Eukaryota</taxon>
        <taxon>Fungi</taxon>
        <taxon>Dikarya</taxon>
        <taxon>Basidiomycota</taxon>
        <taxon>Agaricomycotina</taxon>
        <taxon>Agaricomycetes</taxon>
        <taxon>Russulales</taxon>
        <taxon>Hericiaceae</taxon>
        <taxon>Dentipellis</taxon>
    </lineage>
</organism>
<feature type="compositionally biased region" description="Low complexity" evidence="1">
    <location>
        <begin position="67"/>
        <end position="77"/>
    </location>
</feature>
<sequence>MAGEGTITHQGVAIPGLDMSLYARRRQHHLTLPHPINKLPPELLAYIFISVSEIDPPTTHGDDDQHSVSSASSASSAGTPEGFNLGWIVVTQICGFWRTVAVCHPRLWVDISPALTWSWAQVFLQRSRAVNLHIVRNVRIGAPEVLDIAAHIKHIAELDITACPPLLSLWNEDETDIDDLSFDFLKRPAPCLRKLALREGAGIIWCNYVVFHNLLAGDAPCLREVTLHVHMIPWDSRIFQNLTSLEIVLPEAMSYIEYVERLTDAELRILPPTLTQLVTIFAACASTLEVCKLDLGVLLLVDSQECNVEGLIHLEHLTTFDICMLPTNFAMLFDCIEVAPTAKFGVTLWGARNDNDYLAILPGLKRHVARNSSASNPFTALLVDIHAECTQLEVIFQTDSEAGEEIFIRMQYSENVEGPEGAKIIEWLNSFFATIPLETITRLCFPIKKMPGQWDSFNGFPYLSAVHVLNVF</sequence>
<proteinExistence type="predicted"/>
<feature type="non-terminal residue" evidence="2">
    <location>
        <position position="472"/>
    </location>
</feature>
<dbReference type="STRING" id="205917.A0A4Y9Y5L9"/>
<keyword evidence="3" id="KW-1185">Reference proteome</keyword>
<dbReference type="AlphaFoldDB" id="A0A4Y9Y5L9"/>
<evidence type="ECO:0000256" key="1">
    <source>
        <dbReference type="SAM" id="MobiDB-lite"/>
    </source>
</evidence>
<protein>
    <recommendedName>
        <fullName evidence="4">F-box domain-containing protein</fullName>
    </recommendedName>
</protein>
<gene>
    <name evidence="2" type="ORF">EVG20_g8821</name>
</gene>
<evidence type="ECO:0000313" key="2">
    <source>
        <dbReference type="EMBL" id="TFY56721.1"/>
    </source>
</evidence>
<name>A0A4Y9Y5L9_9AGAM</name>
<accession>A0A4Y9Y5L9</accession>
<dbReference type="OrthoDB" id="3221235at2759"/>
<evidence type="ECO:0008006" key="4">
    <source>
        <dbReference type="Google" id="ProtNLM"/>
    </source>
</evidence>